<evidence type="ECO:0000313" key="2">
    <source>
        <dbReference type="Proteomes" id="UP000499080"/>
    </source>
</evidence>
<accession>A0A4Y2AZM0</accession>
<dbReference type="Proteomes" id="UP000499080">
    <property type="component" value="Unassembled WGS sequence"/>
</dbReference>
<protein>
    <submittedName>
        <fullName evidence="1">Uncharacterized protein</fullName>
    </submittedName>
</protein>
<gene>
    <name evidence="1" type="ORF">AVEN_34688_1</name>
</gene>
<name>A0A4Y2AZM0_ARAVE</name>
<keyword evidence="2" id="KW-1185">Reference proteome</keyword>
<dbReference type="AlphaFoldDB" id="A0A4Y2AZM0"/>
<comment type="caution">
    <text evidence="1">The sequence shown here is derived from an EMBL/GenBank/DDBJ whole genome shotgun (WGS) entry which is preliminary data.</text>
</comment>
<evidence type="ECO:0000313" key="1">
    <source>
        <dbReference type="EMBL" id="GBL85531.1"/>
    </source>
</evidence>
<proteinExistence type="predicted"/>
<organism evidence="1 2">
    <name type="scientific">Araneus ventricosus</name>
    <name type="common">Orbweaver spider</name>
    <name type="synonym">Epeira ventricosa</name>
    <dbReference type="NCBI Taxonomy" id="182803"/>
    <lineage>
        <taxon>Eukaryota</taxon>
        <taxon>Metazoa</taxon>
        <taxon>Ecdysozoa</taxon>
        <taxon>Arthropoda</taxon>
        <taxon>Chelicerata</taxon>
        <taxon>Arachnida</taxon>
        <taxon>Araneae</taxon>
        <taxon>Araneomorphae</taxon>
        <taxon>Entelegynae</taxon>
        <taxon>Araneoidea</taxon>
        <taxon>Araneidae</taxon>
        <taxon>Araneus</taxon>
    </lineage>
</organism>
<reference evidence="1 2" key="1">
    <citation type="journal article" date="2019" name="Sci. Rep.">
        <title>Orb-weaving spider Araneus ventricosus genome elucidates the spidroin gene catalogue.</title>
        <authorList>
            <person name="Kono N."/>
            <person name="Nakamura H."/>
            <person name="Ohtoshi R."/>
            <person name="Moran D.A.P."/>
            <person name="Shinohara A."/>
            <person name="Yoshida Y."/>
            <person name="Fujiwara M."/>
            <person name="Mori M."/>
            <person name="Tomita M."/>
            <person name="Arakawa K."/>
        </authorList>
    </citation>
    <scope>NUCLEOTIDE SEQUENCE [LARGE SCALE GENOMIC DNA]</scope>
</reference>
<dbReference type="EMBL" id="BGPR01000043">
    <property type="protein sequence ID" value="GBL85531.1"/>
    <property type="molecule type" value="Genomic_DNA"/>
</dbReference>
<sequence length="84" mass="9220">MYTKFLNYGTSTTVSLASHTGIEQRDLTTSHFVSEVKDFEECSKNVILPISGAADDNLSSFRNGPDFWCNTATCGIGKPAWVCH</sequence>